<keyword evidence="2" id="KW-1185">Reference proteome</keyword>
<reference evidence="2" key="1">
    <citation type="submission" date="2016-10" db="EMBL/GenBank/DDBJ databases">
        <authorList>
            <person name="Varghese N."/>
            <person name="Submissions S."/>
        </authorList>
    </citation>
    <scope>NUCLEOTIDE SEQUENCE [LARGE SCALE GENOMIC DNA]</scope>
    <source>
        <strain evidence="2">CGMCC 4.3530</strain>
    </source>
</reference>
<proteinExistence type="predicted"/>
<dbReference type="AlphaFoldDB" id="A0A1H3TZ09"/>
<dbReference type="RefSeq" id="WP_218157755.1">
    <property type="nucleotide sequence ID" value="NZ_FNOK01000097.1"/>
</dbReference>
<dbReference type="STRING" id="418495.SAMN05216215_109715"/>
<gene>
    <name evidence="1" type="ORF">SAMN05216215_109715</name>
</gene>
<dbReference type="EMBL" id="FNOK01000097">
    <property type="protein sequence ID" value="SDZ55277.1"/>
    <property type="molecule type" value="Genomic_DNA"/>
</dbReference>
<evidence type="ECO:0008006" key="3">
    <source>
        <dbReference type="Google" id="ProtNLM"/>
    </source>
</evidence>
<name>A0A1H3TZ09_9PSEU</name>
<dbReference type="Proteomes" id="UP000199529">
    <property type="component" value="Unassembled WGS sequence"/>
</dbReference>
<evidence type="ECO:0000313" key="2">
    <source>
        <dbReference type="Proteomes" id="UP000199529"/>
    </source>
</evidence>
<organism evidence="1 2">
    <name type="scientific">Saccharopolyspora shandongensis</name>
    <dbReference type="NCBI Taxonomy" id="418495"/>
    <lineage>
        <taxon>Bacteria</taxon>
        <taxon>Bacillati</taxon>
        <taxon>Actinomycetota</taxon>
        <taxon>Actinomycetes</taxon>
        <taxon>Pseudonocardiales</taxon>
        <taxon>Pseudonocardiaceae</taxon>
        <taxon>Saccharopolyspora</taxon>
    </lineage>
</organism>
<sequence length="166" mass="17790">MPESAAERQRRYRRHKAGDHGLCIPGRCPAVTPTVTRDNEPDRVTLGPSGQRLWAAMTDGGPLPAMQAVLLLEACRIADRLDKLDAQLRGEDWLRFDVDETGAEVTVIVDRVLSEARQQATALKQIVAELRQTAGGGKAKPAATGKGAGIADLTARIASRRSSPAS</sequence>
<protein>
    <recommendedName>
        <fullName evidence="3">Terminase small subunit</fullName>
    </recommendedName>
</protein>
<evidence type="ECO:0000313" key="1">
    <source>
        <dbReference type="EMBL" id="SDZ55277.1"/>
    </source>
</evidence>
<accession>A0A1H3TZ09</accession>